<evidence type="ECO:0000256" key="1">
    <source>
        <dbReference type="SAM" id="MobiDB-lite"/>
    </source>
</evidence>
<dbReference type="AlphaFoldDB" id="A0A5A7SW20"/>
<protein>
    <submittedName>
        <fullName evidence="2">Uncharacterized protein</fullName>
    </submittedName>
</protein>
<sequence>MGQFCPAAAHPSTTVAKRKPPYVVASQVDVSIFVHPSFIPSSTASRRSSSLRLSFLRPVEPSILLHLSRFPVKSSRTHNAEPSSASEESSKPIRAAERPSEQPSLARPKPSRSHLRASAANPTASRVAPLRSDVAQSKRSSAAVAERSRRLTRKDPTENPLRDPNRRAPSSRTRPAPACFRRGISSVGARALQPLSRDLVAWKAYCLAVRTRQVNLQVRDSTTSSMLRIMRLSCYVWRELLWLYDECRDGECSDDLSDMLYADAMCMYTAIRSSMDIDMTRVTRRGPRIPTVLGVPRGTEDQSYVPTGAHVARVRERARDWVKDEARARASWRATRSDRGGP</sequence>
<reference evidence="2 3" key="1">
    <citation type="submission" date="2019-08" db="EMBL/GenBank/DDBJ databases">
        <title>Draft genome sequences of two oriental melons (Cucumis melo L. var makuwa).</title>
        <authorList>
            <person name="Kwon S.-Y."/>
        </authorList>
    </citation>
    <scope>NUCLEOTIDE SEQUENCE [LARGE SCALE GENOMIC DNA]</scope>
    <source>
        <strain evidence="3">cv. SW 3</strain>
        <tissue evidence="2">Leaf</tissue>
    </source>
</reference>
<feature type="compositionally biased region" description="Basic and acidic residues" evidence="1">
    <location>
        <begin position="146"/>
        <end position="166"/>
    </location>
</feature>
<organism evidence="2 3">
    <name type="scientific">Cucumis melo var. makuwa</name>
    <name type="common">Oriental melon</name>
    <dbReference type="NCBI Taxonomy" id="1194695"/>
    <lineage>
        <taxon>Eukaryota</taxon>
        <taxon>Viridiplantae</taxon>
        <taxon>Streptophyta</taxon>
        <taxon>Embryophyta</taxon>
        <taxon>Tracheophyta</taxon>
        <taxon>Spermatophyta</taxon>
        <taxon>Magnoliopsida</taxon>
        <taxon>eudicotyledons</taxon>
        <taxon>Gunneridae</taxon>
        <taxon>Pentapetalae</taxon>
        <taxon>rosids</taxon>
        <taxon>fabids</taxon>
        <taxon>Cucurbitales</taxon>
        <taxon>Cucurbitaceae</taxon>
        <taxon>Benincaseae</taxon>
        <taxon>Cucumis</taxon>
    </lineage>
</organism>
<proteinExistence type="predicted"/>
<feature type="compositionally biased region" description="Basic and acidic residues" evidence="1">
    <location>
        <begin position="88"/>
        <end position="100"/>
    </location>
</feature>
<comment type="caution">
    <text evidence="2">The sequence shown here is derived from an EMBL/GenBank/DDBJ whole genome shotgun (WGS) entry which is preliminary data.</text>
</comment>
<evidence type="ECO:0000313" key="3">
    <source>
        <dbReference type="Proteomes" id="UP000321393"/>
    </source>
</evidence>
<feature type="region of interest" description="Disordered" evidence="1">
    <location>
        <begin position="73"/>
        <end position="177"/>
    </location>
</feature>
<dbReference type="EMBL" id="SSTE01019907">
    <property type="protein sequence ID" value="KAA0035462.1"/>
    <property type="molecule type" value="Genomic_DNA"/>
</dbReference>
<gene>
    <name evidence="2" type="ORF">E6C27_scaffold285G001090</name>
</gene>
<feature type="compositionally biased region" description="Low complexity" evidence="1">
    <location>
        <begin position="167"/>
        <end position="177"/>
    </location>
</feature>
<accession>A0A5A7SW20</accession>
<evidence type="ECO:0000313" key="2">
    <source>
        <dbReference type="EMBL" id="KAA0035462.1"/>
    </source>
</evidence>
<name>A0A5A7SW20_CUCMM</name>
<dbReference type="Proteomes" id="UP000321393">
    <property type="component" value="Unassembled WGS sequence"/>
</dbReference>